<sequence length="104" mass="11622">MQQEASWPADVLNGDITLKLALGDFRLSLSEEKPEWGWHSPQSLGGSPVLIQLELPDCVKVAEKMIAEKAEAVVPTKDRPYGKREGRIRDPYGHRWILSQEVAG</sequence>
<evidence type="ECO:0000313" key="2">
    <source>
        <dbReference type="EMBL" id="ADU42533.1"/>
    </source>
</evidence>
<dbReference type="SUPFAM" id="SSF54593">
    <property type="entry name" value="Glyoxalase/Bleomycin resistance protein/Dihydroxybiphenyl dioxygenase"/>
    <property type="match status" value="1"/>
</dbReference>
<dbReference type="HOGENOM" id="CLU_2248048_0_0_5"/>
<dbReference type="Proteomes" id="UP000001402">
    <property type="component" value="Chromosome"/>
</dbReference>
<dbReference type="OrthoDB" id="9806868at2"/>
<dbReference type="InterPro" id="IPR037523">
    <property type="entry name" value="VOC_core"/>
</dbReference>
<protein>
    <recommendedName>
        <fullName evidence="1">VOC domain-containing protein</fullName>
    </recommendedName>
</protein>
<accession>E6VPV6</accession>
<feature type="domain" description="VOC" evidence="1">
    <location>
        <begin position="1"/>
        <end position="101"/>
    </location>
</feature>
<evidence type="ECO:0000313" key="3">
    <source>
        <dbReference type="Proteomes" id="UP000001402"/>
    </source>
</evidence>
<dbReference type="EMBL" id="CP002418">
    <property type="protein sequence ID" value="ADU42533.1"/>
    <property type="molecule type" value="Genomic_DNA"/>
</dbReference>
<dbReference type="PROSITE" id="PS51819">
    <property type="entry name" value="VOC"/>
    <property type="match status" value="1"/>
</dbReference>
<dbReference type="Gene3D" id="3.10.180.10">
    <property type="entry name" value="2,3-Dihydroxybiphenyl 1,2-Dioxygenase, domain 1"/>
    <property type="match status" value="1"/>
</dbReference>
<dbReference type="KEGG" id="rpx:Rpdx1_0903"/>
<dbReference type="eggNOG" id="COG2764">
    <property type="taxonomic scope" value="Bacteria"/>
</dbReference>
<dbReference type="STRING" id="652103.Rpdx1_0903"/>
<organism evidence="2 3">
    <name type="scientific">Rhodopseudomonas palustris (strain DX-1)</name>
    <dbReference type="NCBI Taxonomy" id="652103"/>
    <lineage>
        <taxon>Bacteria</taxon>
        <taxon>Pseudomonadati</taxon>
        <taxon>Pseudomonadota</taxon>
        <taxon>Alphaproteobacteria</taxon>
        <taxon>Hyphomicrobiales</taxon>
        <taxon>Nitrobacteraceae</taxon>
        <taxon>Rhodopseudomonas</taxon>
    </lineage>
</organism>
<gene>
    <name evidence="2" type="ordered locus">Rpdx1_0903</name>
</gene>
<proteinExistence type="predicted"/>
<dbReference type="AlphaFoldDB" id="E6VPV6"/>
<name>E6VPV6_RHOPX</name>
<reference evidence="2" key="1">
    <citation type="submission" date="2010-12" db="EMBL/GenBank/DDBJ databases">
        <title>Complete sequence of Rhodopseudomonas palustris DX-1.</title>
        <authorList>
            <consortium name="US DOE Joint Genome Institute"/>
            <person name="Lucas S."/>
            <person name="Copeland A."/>
            <person name="Lapidus A."/>
            <person name="Cheng J.-F."/>
            <person name="Goodwin L."/>
            <person name="Pitluck S."/>
            <person name="Misra M."/>
            <person name="Chertkov O."/>
            <person name="Detter J.C."/>
            <person name="Han C."/>
            <person name="Tapia R."/>
            <person name="Land M."/>
            <person name="Hauser L."/>
            <person name="Kyrpides N."/>
            <person name="Ivanova N."/>
            <person name="Ovchinnikova G."/>
            <person name="Logan B."/>
            <person name="Oda Y."/>
            <person name="Harwood C."/>
            <person name="Woyke T."/>
        </authorList>
    </citation>
    <scope>NUCLEOTIDE SEQUENCE [LARGE SCALE GENOMIC DNA]</scope>
    <source>
        <strain evidence="2">DX-1</strain>
    </source>
</reference>
<evidence type="ECO:0000259" key="1">
    <source>
        <dbReference type="PROSITE" id="PS51819"/>
    </source>
</evidence>
<dbReference type="InterPro" id="IPR029068">
    <property type="entry name" value="Glyas_Bleomycin-R_OHBP_Dase"/>
</dbReference>